<evidence type="ECO:0000313" key="3">
    <source>
        <dbReference type="Proteomes" id="UP000037755"/>
    </source>
</evidence>
<dbReference type="Proteomes" id="UP000037755">
    <property type="component" value="Unassembled WGS sequence"/>
</dbReference>
<accession>A0A0M8MC11</accession>
<dbReference type="InterPro" id="IPR036291">
    <property type="entry name" value="NAD(P)-bd_dom_sf"/>
</dbReference>
<reference evidence="2 3" key="1">
    <citation type="submission" date="2015-08" db="EMBL/GenBank/DDBJ databases">
        <title>Whole genome sequence of Flavobacterium akiainvivens IK-1T, from decaying Wikstroemia oahuensis, an endemic Hawaiian shrub.</title>
        <authorList>
            <person name="Wan X."/>
            <person name="Hou S."/>
            <person name="Saito J."/>
            <person name="Donachie S."/>
        </authorList>
    </citation>
    <scope>NUCLEOTIDE SEQUENCE [LARGE SCALE GENOMIC DNA]</scope>
    <source>
        <strain evidence="2 3">IK-1</strain>
    </source>
</reference>
<organism evidence="2 3">
    <name type="scientific">Flavobacterium akiainvivens</name>
    <dbReference type="NCBI Taxonomy" id="1202724"/>
    <lineage>
        <taxon>Bacteria</taxon>
        <taxon>Pseudomonadati</taxon>
        <taxon>Bacteroidota</taxon>
        <taxon>Flavobacteriia</taxon>
        <taxon>Flavobacteriales</taxon>
        <taxon>Flavobacteriaceae</taxon>
        <taxon>Flavobacterium</taxon>
    </lineage>
</organism>
<gene>
    <name evidence="2" type="ORF">AM493_13805</name>
</gene>
<comment type="caution">
    <text evidence="2">The sequence shown here is derived from an EMBL/GenBank/DDBJ whole genome shotgun (WGS) entry which is preliminary data.</text>
</comment>
<name>A0A0M8MC11_9FLAO</name>
<feature type="domain" description="NAD(P)-binding" evidence="1">
    <location>
        <begin position="9"/>
        <end position="119"/>
    </location>
</feature>
<dbReference type="RefSeq" id="WP_054408615.1">
    <property type="nucleotide sequence ID" value="NZ_FOYA01000009.1"/>
</dbReference>
<dbReference type="PANTHER" id="PTHR14097">
    <property type="entry name" value="OXIDOREDUCTASE HTATIP2"/>
    <property type="match status" value="1"/>
</dbReference>
<keyword evidence="3" id="KW-1185">Reference proteome</keyword>
<protein>
    <submittedName>
        <fullName evidence="2">Nucleoside-diphosphate sugar epimerase</fullName>
    </submittedName>
</protein>
<dbReference type="Gene3D" id="3.40.50.720">
    <property type="entry name" value="NAD(P)-binding Rossmann-like Domain"/>
    <property type="match status" value="1"/>
</dbReference>
<dbReference type="PANTHER" id="PTHR14097:SF7">
    <property type="entry name" value="OXIDOREDUCTASE HTATIP2"/>
    <property type="match status" value="1"/>
</dbReference>
<proteinExistence type="predicted"/>
<dbReference type="EMBL" id="LIYD01000005">
    <property type="protein sequence ID" value="KOS06985.1"/>
    <property type="molecule type" value="Genomic_DNA"/>
</dbReference>
<dbReference type="STRING" id="1202724.AM493_13805"/>
<dbReference type="OrthoDB" id="9798632at2"/>
<dbReference type="SUPFAM" id="SSF51735">
    <property type="entry name" value="NAD(P)-binding Rossmann-fold domains"/>
    <property type="match status" value="1"/>
</dbReference>
<dbReference type="Pfam" id="PF13460">
    <property type="entry name" value="NAD_binding_10"/>
    <property type="match status" value="1"/>
</dbReference>
<evidence type="ECO:0000259" key="1">
    <source>
        <dbReference type="Pfam" id="PF13460"/>
    </source>
</evidence>
<sequence>MAKTAIILGATGATGSELLKLLLDDNRYSALKLFSRSASGISHPKVQEHVVNLFELEKETAAFKADEVYCCIGTTKAKTPDKDTYYKIDHGIPVAAAKLAKQNGIETFVVVSAIGANPNSGIFYVCTKGEMERDILAQGIPKTHLLQPSQIVAERSDRRVMEKIAVGVMKLVNPLLKGGLRKYRSITAHNIAKAMVKLANTNHSQDRIPSDKIQELADGYTGKWMP</sequence>
<dbReference type="PATRIC" id="fig|1202724.3.peg.2862"/>
<dbReference type="InterPro" id="IPR016040">
    <property type="entry name" value="NAD(P)-bd_dom"/>
</dbReference>
<dbReference type="AlphaFoldDB" id="A0A0M8MC11"/>
<evidence type="ECO:0000313" key="2">
    <source>
        <dbReference type="EMBL" id="KOS06985.1"/>
    </source>
</evidence>